<accession>A0A9W6T2I2</accession>
<gene>
    <name evidence="1" type="ORF">Amon01_000956700</name>
</gene>
<protein>
    <submittedName>
        <fullName evidence="1">Unnamed protein product</fullName>
    </submittedName>
</protein>
<keyword evidence="2" id="KW-1185">Reference proteome</keyword>
<sequence>MGEDIDYELELATTAIGDALLDDFTRNEDYYSSLDASLYASVTSAYQMISALNFVDSRFDVFYDAMNSFFPIIETADGKRFSTLLSAVYSEYEYQQENYNLTVGIFTPGLTSSSWDTAMPLSTDSKYSDLYKAIKCYEMEYDALFNGGDFNSFSSTYSDKKFISSYLDVLASYMNETDPAN</sequence>
<reference evidence="1" key="1">
    <citation type="submission" date="2023-04" db="EMBL/GenBank/DDBJ databases">
        <title>Ambrosiozyma monospora NBRC 1965.</title>
        <authorList>
            <person name="Ichikawa N."/>
            <person name="Sato H."/>
            <person name="Tonouchi N."/>
        </authorList>
    </citation>
    <scope>NUCLEOTIDE SEQUENCE</scope>
    <source>
        <strain evidence="1">NBRC 1965</strain>
    </source>
</reference>
<evidence type="ECO:0000313" key="1">
    <source>
        <dbReference type="EMBL" id="GME75148.1"/>
    </source>
</evidence>
<proteinExistence type="predicted"/>
<dbReference type="Proteomes" id="UP001165063">
    <property type="component" value="Unassembled WGS sequence"/>
</dbReference>
<name>A0A9W6T2I2_AMBMO</name>
<organism evidence="1 2">
    <name type="scientific">Ambrosiozyma monospora</name>
    <name type="common">Yeast</name>
    <name type="synonym">Endomycopsis monosporus</name>
    <dbReference type="NCBI Taxonomy" id="43982"/>
    <lineage>
        <taxon>Eukaryota</taxon>
        <taxon>Fungi</taxon>
        <taxon>Dikarya</taxon>
        <taxon>Ascomycota</taxon>
        <taxon>Saccharomycotina</taxon>
        <taxon>Pichiomycetes</taxon>
        <taxon>Pichiales</taxon>
        <taxon>Pichiaceae</taxon>
        <taxon>Ambrosiozyma</taxon>
    </lineage>
</organism>
<evidence type="ECO:0000313" key="2">
    <source>
        <dbReference type="Proteomes" id="UP001165063"/>
    </source>
</evidence>
<dbReference type="AlphaFoldDB" id="A0A9W6T2I2"/>
<comment type="caution">
    <text evidence="1">The sequence shown here is derived from an EMBL/GenBank/DDBJ whole genome shotgun (WGS) entry which is preliminary data.</text>
</comment>
<dbReference type="EMBL" id="BSXU01011515">
    <property type="protein sequence ID" value="GME75148.1"/>
    <property type="molecule type" value="Genomic_DNA"/>
</dbReference>